<dbReference type="GO" id="GO:0016887">
    <property type="term" value="F:ATP hydrolysis activity"/>
    <property type="evidence" value="ECO:0007669"/>
    <property type="project" value="InterPro"/>
</dbReference>
<dbReference type="Pfam" id="PF00005">
    <property type="entry name" value="ABC_tran"/>
    <property type="match status" value="1"/>
</dbReference>
<dbReference type="InterPro" id="IPR017871">
    <property type="entry name" value="ABC_transporter-like_CS"/>
</dbReference>
<organism evidence="6 7">
    <name type="scientific">Paenibacillus taihuensis</name>
    <dbReference type="NCBI Taxonomy" id="1156355"/>
    <lineage>
        <taxon>Bacteria</taxon>
        <taxon>Bacillati</taxon>
        <taxon>Bacillota</taxon>
        <taxon>Bacilli</taxon>
        <taxon>Bacillales</taxon>
        <taxon>Paenibacillaceae</taxon>
        <taxon>Paenibacillus</taxon>
    </lineage>
</organism>
<gene>
    <name evidence="6" type="ORF">A8990_101404</name>
</gene>
<keyword evidence="4 6" id="KW-0067">ATP-binding</keyword>
<comment type="similarity">
    <text evidence="1">Belongs to the ABC transporter superfamily.</text>
</comment>
<dbReference type="PANTHER" id="PTHR42711:SF5">
    <property type="entry name" value="ABC TRANSPORTER ATP-BINDING PROTEIN NATA"/>
    <property type="match status" value="1"/>
</dbReference>
<dbReference type="InterPro" id="IPR003439">
    <property type="entry name" value="ABC_transporter-like_ATP-bd"/>
</dbReference>
<dbReference type="GO" id="GO:0005524">
    <property type="term" value="F:ATP binding"/>
    <property type="evidence" value="ECO:0007669"/>
    <property type="project" value="UniProtKB-KW"/>
</dbReference>
<evidence type="ECO:0000313" key="6">
    <source>
        <dbReference type="EMBL" id="REE94608.1"/>
    </source>
</evidence>
<keyword evidence="2" id="KW-0813">Transport</keyword>
<reference evidence="6 7" key="1">
    <citation type="submission" date="2018-08" db="EMBL/GenBank/DDBJ databases">
        <title>Genomic Encyclopedia of Type Strains, Phase III (KMG-III): the genomes of soil and plant-associated and newly described type strains.</title>
        <authorList>
            <person name="Whitman W."/>
        </authorList>
    </citation>
    <scope>NUCLEOTIDE SEQUENCE [LARGE SCALE GENOMIC DNA]</scope>
    <source>
        <strain evidence="6 7">CGMCC 1.10966</strain>
    </source>
</reference>
<proteinExistence type="inferred from homology"/>
<evidence type="ECO:0000259" key="5">
    <source>
        <dbReference type="PROSITE" id="PS50893"/>
    </source>
</evidence>
<dbReference type="InterPro" id="IPR050763">
    <property type="entry name" value="ABC_transporter_ATP-binding"/>
</dbReference>
<dbReference type="Proteomes" id="UP000256304">
    <property type="component" value="Unassembled WGS sequence"/>
</dbReference>
<dbReference type="PROSITE" id="PS00211">
    <property type="entry name" value="ABC_TRANSPORTER_1"/>
    <property type="match status" value="1"/>
</dbReference>
<accession>A0A3D9SFA3</accession>
<dbReference type="PANTHER" id="PTHR42711">
    <property type="entry name" value="ABC TRANSPORTER ATP-BINDING PROTEIN"/>
    <property type="match status" value="1"/>
</dbReference>
<name>A0A3D9SFA3_9BACL</name>
<dbReference type="Gene3D" id="3.40.50.300">
    <property type="entry name" value="P-loop containing nucleotide triphosphate hydrolases"/>
    <property type="match status" value="1"/>
</dbReference>
<keyword evidence="7" id="KW-1185">Reference proteome</keyword>
<evidence type="ECO:0000256" key="4">
    <source>
        <dbReference type="ARBA" id="ARBA00022840"/>
    </source>
</evidence>
<dbReference type="InterPro" id="IPR003593">
    <property type="entry name" value="AAA+_ATPase"/>
</dbReference>
<evidence type="ECO:0000256" key="1">
    <source>
        <dbReference type="ARBA" id="ARBA00005417"/>
    </source>
</evidence>
<feature type="domain" description="ABC transporter" evidence="5">
    <location>
        <begin position="6"/>
        <end position="243"/>
    </location>
</feature>
<dbReference type="SUPFAM" id="SSF52540">
    <property type="entry name" value="P-loop containing nucleoside triphosphate hydrolases"/>
    <property type="match status" value="1"/>
</dbReference>
<comment type="caution">
    <text evidence="6">The sequence shown here is derived from an EMBL/GenBank/DDBJ whole genome shotgun (WGS) entry which is preliminary data.</text>
</comment>
<dbReference type="InterPro" id="IPR027417">
    <property type="entry name" value="P-loop_NTPase"/>
</dbReference>
<dbReference type="AlphaFoldDB" id="A0A3D9SFA3"/>
<dbReference type="SMART" id="SM00382">
    <property type="entry name" value="AAA"/>
    <property type="match status" value="1"/>
</dbReference>
<evidence type="ECO:0000256" key="3">
    <source>
        <dbReference type="ARBA" id="ARBA00022741"/>
    </source>
</evidence>
<dbReference type="PROSITE" id="PS50893">
    <property type="entry name" value="ABC_TRANSPORTER_2"/>
    <property type="match status" value="1"/>
</dbReference>
<evidence type="ECO:0000256" key="2">
    <source>
        <dbReference type="ARBA" id="ARBA00022448"/>
    </source>
</evidence>
<protein>
    <submittedName>
        <fullName evidence="6">ABC-2 type transport system ATP-binding protein</fullName>
    </submittedName>
</protein>
<keyword evidence="3" id="KW-0547">Nucleotide-binding</keyword>
<dbReference type="EMBL" id="QTTN01000001">
    <property type="protein sequence ID" value="REE94608.1"/>
    <property type="molecule type" value="Genomic_DNA"/>
</dbReference>
<evidence type="ECO:0000313" key="7">
    <source>
        <dbReference type="Proteomes" id="UP000256304"/>
    </source>
</evidence>
<dbReference type="RefSeq" id="WP_181909353.1">
    <property type="nucleotide sequence ID" value="NZ_QTTN01000001.1"/>
</dbReference>
<sequence length="322" mass="35654">MNHLIYEIDQVSHEYKGKGRTKGKVKANDNISFDIPAGEILGVLGPNGAGKSTLIKQMVGLLKPTAGEVRFDGMNIAQQTKRAATLVAYYAQEPHAISALKVHEALSFTGRLRGVPKAEAERQANELLEQFEMGSFRDKLLKQLSGGQKRMIGIGTVLIGHSPVLILDEPTNELDPRNRRLVWDLINQRNREGATVILVTHNVLEAEQVVHRVAVINHGKLLAIDSVAKLKQQVDPRLKFELLTSIGKRDEMEAILARFGTALVLAENRLLLLADKRDASELLDFITTHPELPILEYSIKPSSLEDVYFHIDNAAQSEVIGV</sequence>